<dbReference type="SUPFAM" id="SSF46689">
    <property type="entry name" value="Homeodomain-like"/>
    <property type="match status" value="1"/>
</dbReference>
<dbReference type="GO" id="GO:0003677">
    <property type="term" value="F:DNA binding"/>
    <property type="evidence" value="ECO:0007669"/>
    <property type="project" value="UniProtKB-KW"/>
</dbReference>
<evidence type="ECO:0000313" key="7">
    <source>
        <dbReference type="Proteomes" id="UP000254634"/>
    </source>
</evidence>
<keyword evidence="7" id="KW-1185">Reference proteome</keyword>
<dbReference type="InterPro" id="IPR036388">
    <property type="entry name" value="WH-like_DNA-bd_sf"/>
</dbReference>
<dbReference type="Gene3D" id="1.10.10.10">
    <property type="entry name" value="Winged helix-like DNA-binding domain superfamily/Winged helix DNA-binding domain"/>
    <property type="match status" value="1"/>
</dbReference>
<dbReference type="Pfam" id="PF01380">
    <property type="entry name" value="SIS"/>
    <property type="match status" value="1"/>
</dbReference>
<feature type="domain" description="HTH rpiR-type" evidence="4">
    <location>
        <begin position="1"/>
        <end position="75"/>
    </location>
</feature>
<evidence type="ECO:0000313" key="6">
    <source>
        <dbReference type="EMBL" id="SUN76838.1"/>
    </source>
</evidence>
<keyword evidence="2" id="KW-0238">DNA-binding</keyword>
<gene>
    <name evidence="6" type="primary">murR</name>
    <name evidence="6" type="ORF">NCTC13765_01338</name>
</gene>
<dbReference type="PANTHER" id="PTHR30514:SF10">
    <property type="entry name" value="MURR_RPIR FAMILY TRANSCRIPTIONAL REGULATOR"/>
    <property type="match status" value="1"/>
</dbReference>
<dbReference type="EMBL" id="UHFR01000005">
    <property type="protein sequence ID" value="SUN76838.1"/>
    <property type="molecule type" value="Genomic_DNA"/>
</dbReference>
<accession>A0A380KYP3</accession>
<organism evidence="6 7">
    <name type="scientific">Streptococcus massiliensis</name>
    <dbReference type="NCBI Taxonomy" id="313439"/>
    <lineage>
        <taxon>Bacteria</taxon>
        <taxon>Bacillati</taxon>
        <taxon>Bacillota</taxon>
        <taxon>Bacilli</taxon>
        <taxon>Lactobacillales</taxon>
        <taxon>Streptococcaceae</taxon>
        <taxon>Streptococcus</taxon>
    </lineage>
</organism>
<proteinExistence type="predicted"/>
<keyword evidence="1" id="KW-0805">Transcription regulation</keyword>
<dbReference type="GO" id="GO:1901135">
    <property type="term" value="P:carbohydrate derivative metabolic process"/>
    <property type="evidence" value="ECO:0007669"/>
    <property type="project" value="InterPro"/>
</dbReference>
<dbReference type="PANTHER" id="PTHR30514">
    <property type="entry name" value="GLUCOKINASE"/>
    <property type="match status" value="1"/>
</dbReference>
<keyword evidence="3" id="KW-0804">Transcription</keyword>
<evidence type="ECO:0000259" key="5">
    <source>
        <dbReference type="PROSITE" id="PS51464"/>
    </source>
</evidence>
<dbReference type="CDD" id="cd05013">
    <property type="entry name" value="SIS_RpiR"/>
    <property type="match status" value="1"/>
</dbReference>
<feature type="domain" description="SIS" evidence="5">
    <location>
        <begin position="124"/>
        <end position="265"/>
    </location>
</feature>
<evidence type="ECO:0000256" key="3">
    <source>
        <dbReference type="ARBA" id="ARBA00023163"/>
    </source>
</evidence>
<dbReference type="InterPro" id="IPR046348">
    <property type="entry name" value="SIS_dom_sf"/>
</dbReference>
<protein>
    <submittedName>
        <fullName evidence="6">RpiR family regulatory protein</fullName>
    </submittedName>
</protein>
<dbReference type="PROSITE" id="PS51464">
    <property type="entry name" value="SIS"/>
    <property type="match status" value="1"/>
</dbReference>
<evidence type="ECO:0000259" key="4">
    <source>
        <dbReference type="PROSITE" id="PS51071"/>
    </source>
</evidence>
<dbReference type="AlphaFoldDB" id="A0A380KYP3"/>
<dbReference type="InterPro" id="IPR047640">
    <property type="entry name" value="RpiR-like"/>
</dbReference>
<dbReference type="InterPro" id="IPR035472">
    <property type="entry name" value="RpiR-like_SIS"/>
</dbReference>
<dbReference type="InterPro" id="IPR001347">
    <property type="entry name" value="SIS_dom"/>
</dbReference>
<dbReference type="RefSeq" id="WP_018372244.1">
    <property type="nucleotide sequence ID" value="NZ_UHFR01000005.1"/>
</dbReference>
<sequence length="293" mass="33187">MLLNEKIEHTAFSAGEQAIIDYIQQERAAIAEQTTGQIAAATFTTKSTLVRLAQKLDFAGWTEFKKAYLAELDYLQRSSQQLDANFPFSKTDNLLEVAQKLVQLKQAALDDTLQLLSYKELKKASLMLYQARTIHVFAVSNNLLLAKEFQLQMSRIGRQVIVHDLQSEIYYAAQLADKNDCALLISYSGETAELLEVGQILQRRQIPILALTSIGESNLSKLADLSLRMVTREKLYSKIAPFTTDTAISFLLELLYASIFTYDYEENVRARQELARKLEKRRSTTSGILKEVD</sequence>
<dbReference type="InterPro" id="IPR009057">
    <property type="entry name" value="Homeodomain-like_sf"/>
</dbReference>
<dbReference type="GO" id="GO:0097367">
    <property type="term" value="F:carbohydrate derivative binding"/>
    <property type="evidence" value="ECO:0007669"/>
    <property type="project" value="InterPro"/>
</dbReference>
<dbReference type="SUPFAM" id="SSF53697">
    <property type="entry name" value="SIS domain"/>
    <property type="match status" value="1"/>
</dbReference>
<dbReference type="PROSITE" id="PS51071">
    <property type="entry name" value="HTH_RPIR"/>
    <property type="match status" value="1"/>
</dbReference>
<name>A0A380KYP3_9STRE</name>
<evidence type="ECO:0000256" key="1">
    <source>
        <dbReference type="ARBA" id="ARBA00023015"/>
    </source>
</evidence>
<evidence type="ECO:0000256" key="2">
    <source>
        <dbReference type="ARBA" id="ARBA00023125"/>
    </source>
</evidence>
<dbReference type="Gene3D" id="3.40.50.10490">
    <property type="entry name" value="Glucose-6-phosphate isomerase like protein, domain 1"/>
    <property type="match status" value="1"/>
</dbReference>
<dbReference type="Pfam" id="PF01418">
    <property type="entry name" value="HTH_6"/>
    <property type="match status" value="1"/>
</dbReference>
<dbReference type="GO" id="GO:0003700">
    <property type="term" value="F:DNA-binding transcription factor activity"/>
    <property type="evidence" value="ECO:0007669"/>
    <property type="project" value="InterPro"/>
</dbReference>
<dbReference type="InterPro" id="IPR000281">
    <property type="entry name" value="HTH_RpiR"/>
</dbReference>
<dbReference type="OrthoDB" id="3684496at2"/>
<reference evidence="6" key="1">
    <citation type="submission" date="2018-06" db="EMBL/GenBank/DDBJ databases">
        <authorList>
            <consortium name="Pathogen Informatics"/>
            <person name="Doyle S."/>
        </authorList>
    </citation>
    <scope>NUCLEOTIDE SEQUENCE [LARGE SCALE GENOMIC DNA]</scope>
    <source>
        <strain evidence="6">NCTC13765</strain>
    </source>
</reference>
<dbReference type="Proteomes" id="UP000254634">
    <property type="component" value="Unassembled WGS sequence"/>
</dbReference>
<dbReference type="STRING" id="1123307.GCA_000380065_01530"/>